<dbReference type="Proteomes" id="UP000663824">
    <property type="component" value="Unassembled WGS sequence"/>
</dbReference>
<organism evidence="1 2">
    <name type="scientific">Rotaria magnacalcarata</name>
    <dbReference type="NCBI Taxonomy" id="392030"/>
    <lineage>
        <taxon>Eukaryota</taxon>
        <taxon>Metazoa</taxon>
        <taxon>Spiralia</taxon>
        <taxon>Gnathifera</taxon>
        <taxon>Rotifera</taxon>
        <taxon>Eurotatoria</taxon>
        <taxon>Bdelloidea</taxon>
        <taxon>Philodinida</taxon>
        <taxon>Philodinidae</taxon>
        <taxon>Rotaria</taxon>
    </lineage>
</organism>
<proteinExistence type="predicted"/>
<protein>
    <submittedName>
        <fullName evidence="1">Uncharacterized protein</fullName>
    </submittedName>
</protein>
<dbReference type="AlphaFoldDB" id="A0A816QI84"/>
<comment type="caution">
    <text evidence="1">The sequence shown here is derived from an EMBL/GenBank/DDBJ whole genome shotgun (WGS) entry which is preliminary data.</text>
</comment>
<name>A0A816QI84_9BILA</name>
<sequence>VVDGIGGSVTRMVYQDVMAGKHCHNASDFVALIRDKKTSIIVDELLISDIEAAHAYLTSLFQDVKTVPSIQKVHSMTVVDVDEISCKIYSNSVKKIVVHF</sequence>
<reference evidence="1" key="1">
    <citation type="submission" date="2021-02" db="EMBL/GenBank/DDBJ databases">
        <authorList>
            <person name="Nowell W R."/>
        </authorList>
    </citation>
    <scope>NUCLEOTIDE SEQUENCE</scope>
</reference>
<feature type="non-terminal residue" evidence="1">
    <location>
        <position position="1"/>
    </location>
</feature>
<accession>A0A816QI84</accession>
<dbReference type="EMBL" id="CAJNRE010007068">
    <property type="protein sequence ID" value="CAF2062197.1"/>
    <property type="molecule type" value="Genomic_DNA"/>
</dbReference>
<gene>
    <name evidence="1" type="ORF">MBJ925_LOCUS15154</name>
</gene>
<evidence type="ECO:0000313" key="2">
    <source>
        <dbReference type="Proteomes" id="UP000663824"/>
    </source>
</evidence>
<evidence type="ECO:0000313" key="1">
    <source>
        <dbReference type="EMBL" id="CAF2062197.1"/>
    </source>
</evidence>